<sequence>MAHPTLVIGNRNYSSWSMRPWFALKVAGIAFDEVVIPLYEPGSKEKMAAASPTGKVPCLIDDGLTIWDSLAILDYLAERFPEAHLWPAERAARARARAVSAEMHSGFQALRQALIMNVRKTFPPQPLSPEVEADVARIEALWAECRRDFGQQGPFLFGAFSIADAMYAPVVTRLRTYGVAVGPETRAYMDAILALPAMAEWDALAKAEPWVIERYEPAAPTA</sequence>
<dbReference type="PhylomeDB" id="Q2RPF7"/>
<name>Q2RPF7_RHORT</name>
<dbReference type="HOGENOM" id="CLU_070658_0_0_5"/>
<dbReference type="STRING" id="269796.Rru_A3193"/>
<dbReference type="SUPFAM" id="SSF47616">
    <property type="entry name" value="GST C-terminal domain-like"/>
    <property type="match status" value="1"/>
</dbReference>
<dbReference type="EMBL" id="CP000230">
    <property type="protein sequence ID" value="ABC23988.1"/>
    <property type="molecule type" value="Genomic_DNA"/>
</dbReference>
<keyword evidence="3" id="KW-1185">Reference proteome</keyword>
<protein>
    <submittedName>
        <fullName evidence="2">Glutathione S-transferase-like</fullName>
        <ecNumber evidence="2">5.2.1.2</ecNumber>
    </submittedName>
</protein>
<dbReference type="AlphaFoldDB" id="Q2RPF7"/>
<dbReference type="eggNOG" id="COG0625">
    <property type="taxonomic scope" value="Bacteria"/>
</dbReference>
<dbReference type="Pfam" id="PF13410">
    <property type="entry name" value="GST_C_2"/>
    <property type="match status" value="1"/>
</dbReference>
<dbReference type="CDD" id="cd03194">
    <property type="entry name" value="GST_C_3"/>
    <property type="match status" value="1"/>
</dbReference>
<dbReference type="KEGG" id="rru:Rru_A3193"/>
<organism evidence="2 3">
    <name type="scientific">Rhodospirillum rubrum (strain ATCC 11170 / ATH 1.1.1 / DSM 467 / LMG 4362 / NCIMB 8255 / S1)</name>
    <dbReference type="NCBI Taxonomy" id="269796"/>
    <lineage>
        <taxon>Bacteria</taxon>
        <taxon>Pseudomonadati</taxon>
        <taxon>Pseudomonadota</taxon>
        <taxon>Alphaproteobacteria</taxon>
        <taxon>Rhodospirillales</taxon>
        <taxon>Rhodospirillaceae</taxon>
        <taxon>Rhodospirillum</taxon>
    </lineage>
</organism>
<dbReference type="PROSITE" id="PS50404">
    <property type="entry name" value="GST_NTER"/>
    <property type="match status" value="1"/>
</dbReference>
<dbReference type="SUPFAM" id="SSF52833">
    <property type="entry name" value="Thioredoxin-like"/>
    <property type="match status" value="1"/>
</dbReference>
<gene>
    <name evidence="2" type="ordered locus">Rru_A3193</name>
</gene>
<dbReference type="InterPro" id="IPR004045">
    <property type="entry name" value="Glutathione_S-Trfase_N"/>
</dbReference>
<dbReference type="RefSeq" id="WP_011390941.1">
    <property type="nucleotide sequence ID" value="NC_007643.1"/>
</dbReference>
<dbReference type="EnsemblBacteria" id="ABC23988">
    <property type="protein sequence ID" value="ABC23988"/>
    <property type="gene ID" value="Rru_A3193"/>
</dbReference>
<dbReference type="Pfam" id="PF13409">
    <property type="entry name" value="GST_N_2"/>
    <property type="match status" value="1"/>
</dbReference>
<evidence type="ECO:0000313" key="3">
    <source>
        <dbReference type="Proteomes" id="UP000001929"/>
    </source>
</evidence>
<dbReference type="GO" id="GO:0016034">
    <property type="term" value="F:maleylacetoacetate isomerase activity"/>
    <property type="evidence" value="ECO:0007669"/>
    <property type="project" value="UniProtKB-EC"/>
</dbReference>
<dbReference type="PANTHER" id="PTHR42673">
    <property type="entry name" value="MALEYLACETOACETATE ISOMERASE"/>
    <property type="match status" value="1"/>
</dbReference>
<proteinExistence type="predicted"/>
<dbReference type="EC" id="5.2.1.2" evidence="2"/>
<accession>Q2RPF7</accession>
<evidence type="ECO:0000313" key="2">
    <source>
        <dbReference type="EMBL" id="ABC23988.1"/>
    </source>
</evidence>
<dbReference type="Gene3D" id="3.40.30.10">
    <property type="entry name" value="Glutaredoxin"/>
    <property type="match status" value="1"/>
</dbReference>
<dbReference type="InterPro" id="IPR036282">
    <property type="entry name" value="Glutathione-S-Trfase_C_sf"/>
</dbReference>
<dbReference type="SFLD" id="SFLDS00019">
    <property type="entry name" value="Glutathione_Transferase_(cytos"/>
    <property type="match status" value="1"/>
</dbReference>
<dbReference type="PATRIC" id="fig|269796.9.peg.3306"/>
<feature type="domain" description="GST N-terminal" evidence="1">
    <location>
        <begin position="4"/>
        <end position="84"/>
    </location>
</feature>
<dbReference type="PANTHER" id="PTHR42673:SF4">
    <property type="entry name" value="MALEYLACETOACETATE ISOMERASE"/>
    <property type="match status" value="1"/>
</dbReference>
<dbReference type="GO" id="GO:0006559">
    <property type="term" value="P:L-phenylalanine catabolic process"/>
    <property type="evidence" value="ECO:0007669"/>
    <property type="project" value="TreeGrafter"/>
</dbReference>
<dbReference type="GO" id="GO:0006749">
    <property type="term" value="P:glutathione metabolic process"/>
    <property type="evidence" value="ECO:0007669"/>
    <property type="project" value="TreeGrafter"/>
</dbReference>
<dbReference type="CDD" id="cd03043">
    <property type="entry name" value="GST_N_1"/>
    <property type="match status" value="1"/>
</dbReference>
<dbReference type="FunFam" id="3.40.30.10:FF:000206">
    <property type="entry name" value="Probable glutathione S-transferase"/>
    <property type="match status" value="1"/>
</dbReference>
<dbReference type="InterPro" id="IPR036249">
    <property type="entry name" value="Thioredoxin-like_sf"/>
</dbReference>
<dbReference type="Gene3D" id="1.20.1050.10">
    <property type="match status" value="1"/>
</dbReference>
<reference evidence="2 3" key="1">
    <citation type="journal article" date="2011" name="Stand. Genomic Sci.">
        <title>Complete genome sequence of Rhodospirillum rubrum type strain (S1).</title>
        <authorList>
            <person name="Munk A.C."/>
            <person name="Copeland A."/>
            <person name="Lucas S."/>
            <person name="Lapidus A."/>
            <person name="Del Rio T.G."/>
            <person name="Barry K."/>
            <person name="Detter J.C."/>
            <person name="Hammon N."/>
            <person name="Israni S."/>
            <person name="Pitluck S."/>
            <person name="Brettin T."/>
            <person name="Bruce D."/>
            <person name="Han C."/>
            <person name="Tapia R."/>
            <person name="Gilna P."/>
            <person name="Schmutz J."/>
            <person name="Larimer F."/>
            <person name="Land M."/>
            <person name="Kyrpides N.C."/>
            <person name="Mavromatis K."/>
            <person name="Richardson P."/>
            <person name="Rohde M."/>
            <person name="Goker M."/>
            <person name="Klenk H.P."/>
            <person name="Zhang Y."/>
            <person name="Roberts G.P."/>
            <person name="Reslewic S."/>
            <person name="Schwartz D.C."/>
        </authorList>
    </citation>
    <scope>NUCLEOTIDE SEQUENCE [LARGE SCALE GENOMIC DNA]</scope>
    <source>
        <strain evidence="3">ATCC 11170 / ATH 1.1.1 / DSM 467 / LMG 4362 / NCIMB 8255 / S1</strain>
    </source>
</reference>
<dbReference type="Proteomes" id="UP000001929">
    <property type="component" value="Chromosome"/>
</dbReference>
<dbReference type="SFLD" id="SFLDG00358">
    <property type="entry name" value="Main_(cytGST)"/>
    <property type="match status" value="1"/>
</dbReference>
<dbReference type="InterPro" id="IPR040079">
    <property type="entry name" value="Glutathione_S-Trfase"/>
</dbReference>
<keyword evidence="2" id="KW-0413">Isomerase</keyword>
<dbReference type="GO" id="GO:0004364">
    <property type="term" value="F:glutathione transferase activity"/>
    <property type="evidence" value="ECO:0007669"/>
    <property type="project" value="TreeGrafter"/>
</dbReference>
<evidence type="ECO:0000259" key="1">
    <source>
        <dbReference type="PROSITE" id="PS50404"/>
    </source>
</evidence>